<dbReference type="PANTHER" id="PTHR12210">
    <property type="entry name" value="DULLARD PROTEIN PHOSPHATASE"/>
    <property type="match status" value="1"/>
</dbReference>
<evidence type="ECO:0000259" key="1">
    <source>
        <dbReference type="PROSITE" id="PS50969"/>
    </source>
</evidence>
<dbReference type="InterPro" id="IPR036412">
    <property type="entry name" value="HAD-like_sf"/>
</dbReference>
<organism evidence="2">
    <name type="scientific">viral metagenome</name>
    <dbReference type="NCBI Taxonomy" id="1070528"/>
    <lineage>
        <taxon>unclassified sequences</taxon>
        <taxon>metagenomes</taxon>
        <taxon>organismal metagenomes</taxon>
    </lineage>
</organism>
<evidence type="ECO:0000313" key="2">
    <source>
        <dbReference type="EMBL" id="QHU08691.1"/>
    </source>
</evidence>
<dbReference type="Pfam" id="PF03031">
    <property type="entry name" value="NIF"/>
    <property type="match status" value="1"/>
</dbReference>
<dbReference type="InterPro" id="IPR023214">
    <property type="entry name" value="HAD_sf"/>
</dbReference>
<reference evidence="2" key="1">
    <citation type="journal article" date="2020" name="Nature">
        <title>Giant virus diversity and host interactions through global metagenomics.</title>
        <authorList>
            <person name="Schulz F."/>
            <person name="Roux S."/>
            <person name="Paez-Espino D."/>
            <person name="Jungbluth S."/>
            <person name="Walsh D.A."/>
            <person name="Denef V.J."/>
            <person name="McMahon K.D."/>
            <person name="Konstantinidis K.T."/>
            <person name="Eloe-Fadrosh E.A."/>
            <person name="Kyrpides N.C."/>
            <person name="Woyke T."/>
        </authorList>
    </citation>
    <scope>NUCLEOTIDE SEQUENCE</scope>
    <source>
        <strain evidence="2">GVMAG-S-1063924-116</strain>
    </source>
</reference>
<dbReference type="InterPro" id="IPR004274">
    <property type="entry name" value="FCP1_dom"/>
</dbReference>
<dbReference type="Gene3D" id="3.40.50.1000">
    <property type="entry name" value="HAD superfamily/HAD-like"/>
    <property type="match status" value="1"/>
</dbReference>
<dbReference type="SUPFAM" id="SSF56784">
    <property type="entry name" value="HAD-like"/>
    <property type="match status" value="1"/>
</dbReference>
<dbReference type="PROSITE" id="PS50969">
    <property type="entry name" value="FCP1"/>
    <property type="match status" value="1"/>
</dbReference>
<accession>A0A6C0JUU0</accession>
<dbReference type="AlphaFoldDB" id="A0A6C0JUU0"/>
<dbReference type="EMBL" id="MN740698">
    <property type="protein sequence ID" value="QHU08691.1"/>
    <property type="molecule type" value="Genomic_DNA"/>
</dbReference>
<dbReference type="InterPro" id="IPR050365">
    <property type="entry name" value="TIM50"/>
</dbReference>
<dbReference type="SMART" id="SM00577">
    <property type="entry name" value="CPDc"/>
    <property type="match status" value="1"/>
</dbReference>
<name>A0A6C0JUU0_9ZZZZ</name>
<proteinExistence type="predicted"/>
<feature type="domain" description="FCP1 homology" evidence="1">
    <location>
        <begin position="1"/>
        <end position="186"/>
    </location>
</feature>
<protein>
    <recommendedName>
        <fullName evidence="1">FCP1 homology domain-containing protein</fullName>
    </recommendedName>
</protein>
<sequence>MTRVLVVDIDETLVHTFGDDSISDQDVRGLCQKIRDRLYKQVVQPEKLSSQPIIIYGLIRQGAHDFIKWGQQTFDYFVVWSAGTRDYVEKMVQVLFSRGKAPDLILTRDDLEGPISDYRKQLSVVKDILGLKNLEQLVIIDDNKVATSCNEYNRILIPPFESDSLKELCDKEDKELYRVRDFITTIMKRERCLQGPHLHELYETGRENI</sequence>